<dbReference type="Proteomes" id="UP000063953">
    <property type="component" value="Chromosome"/>
</dbReference>
<dbReference type="InterPro" id="IPR025833">
    <property type="entry name" value="GDYXXLXY"/>
</dbReference>
<dbReference type="AlphaFoldDB" id="A0A0K1XEA2"/>
<dbReference type="PATRIC" id="fig|1698449.3.peg.1166"/>
<feature type="transmembrane region" description="Helical" evidence="1">
    <location>
        <begin position="12"/>
        <end position="31"/>
    </location>
</feature>
<dbReference type="RefSeq" id="WP_064496121.1">
    <property type="nucleotide sequence ID" value="NZ_CP012365.1"/>
</dbReference>
<dbReference type="Pfam" id="PF14345">
    <property type="entry name" value="GDYXXLXY"/>
    <property type="match status" value="1"/>
</dbReference>
<sequence>MTSLAKPKSPMTGWVLVLALLLLGLINYSIWQHERTLSQGQTVILELAPVDPRSLMQGDYMALRFALAEQIAAQQRAEPLAQQVAHTSLATLALDQQQLATLVSLEATQPLADNQVRVQYRQRNGQIQFATNAFFFQEGTASIYEQAKYGLFKVNAKGEMLLARMLDAQLQPLGVNRLLQD</sequence>
<protein>
    <recommendedName>
        <fullName evidence="4">Membrane-anchored protein</fullName>
    </recommendedName>
</protein>
<keyword evidence="1" id="KW-0472">Membrane</keyword>
<dbReference type="STRING" id="1697053.AKN87_08255"/>
<organism evidence="2 3">
    <name type="scientific">Thiopseudomonas alkaliphila</name>
    <dbReference type="NCBI Taxonomy" id="1697053"/>
    <lineage>
        <taxon>Bacteria</taxon>
        <taxon>Pseudomonadati</taxon>
        <taxon>Pseudomonadota</taxon>
        <taxon>Gammaproteobacteria</taxon>
        <taxon>Pseudomonadales</taxon>
        <taxon>Pseudomonadaceae</taxon>
        <taxon>Thiopseudomonas</taxon>
    </lineage>
</organism>
<gene>
    <name evidence="2" type="ORF">AKN88_05805</name>
</gene>
<keyword evidence="1" id="KW-1133">Transmembrane helix</keyword>
<keyword evidence="1" id="KW-0812">Transmembrane</keyword>
<evidence type="ECO:0000313" key="2">
    <source>
        <dbReference type="EMBL" id="AKX59502.1"/>
    </source>
</evidence>
<evidence type="ECO:0000313" key="3">
    <source>
        <dbReference type="Proteomes" id="UP000063953"/>
    </source>
</evidence>
<proteinExistence type="predicted"/>
<evidence type="ECO:0000256" key="1">
    <source>
        <dbReference type="SAM" id="Phobius"/>
    </source>
</evidence>
<name>A0A0K1XEA2_9GAMM</name>
<accession>A0A0K1XEA2</accession>
<evidence type="ECO:0008006" key="4">
    <source>
        <dbReference type="Google" id="ProtNLM"/>
    </source>
</evidence>
<reference evidence="2 3" key="1">
    <citation type="journal article" date="2015" name="Genome Announc.">
        <title>Genome Sequences of Oblitimonas alkaliphila gen. nov. sp. nov. (Proposed), a Novel Bacterium of the Pseudomonadaceae Family.</title>
        <authorList>
            <person name="Lauer A.C."/>
            <person name="Nicholson A.C."/>
            <person name="Humrighouse B.W."/>
            <person name="Emery B."/>
            <person name="Drobish A."/>
            <person name="Juieng P."/>
            <person name="Loparev V."/>
            <person name="McQuiston J.R."/>
        </authorList>
    </citation>
    <scope>NUCLEOTIDE SEQUENCE [LARGE SCALE GENOMIC DNA]</scope>
    <source>
        <strain evidence="2 3">E5571</strain>
    </source>
</reference>
<keyword evidence="3" id="KW-1185">Reference proteome</keyword>
<dbReference type="EMBL" id="CP012365">
    <property type="protein sequence ID" value="AKX59502.1"/>
    <property type="molecule type" value="Genomic_DNA"/>
</dbReference>